<accession>A0A1Y1XYR9</accession>
<feature type="transmembrane region" description="Helical" evidence="1">
    <location>
        <begin position="42"/>
        <end position="60"/>
    </location>
</feature>
<keyword evidence="3" id="KW-1185">Reference proteome</keyword>
<dbReference type="EMBL" id="MCFE01000370">
    <property type="protein sequence ID" value="ORX90636.1"/>
    <property type="molecule type" value="Genomic_DNA"/>
</dbReference>
<reference evidence="2 3" key="1">
    <citation type="submission" date="2016-07" db="EMBL/GenBank/DDBJ databases">
        <title>Pervasive Adenine N6-methylation of Active Genes in Fungi.</title>
        <authorList>
            <consortium name="DOE Joint Genome Institute"/>
            <person name="Mondo S.J."/>
            <person name="Dannebaum R.O."/>
            <person name="Kuo R.C."/>
            <person name="Labutti K."/>
            <person name="Haridas S."/>
            <person name="Kuo A."/>
            <person name="Salamov A."/>
            <person name="Ahrendt S.R."/>
            <person name="Lipzen A."/>
            <person name="Sullivan W."/>
            <person name="Andreopoulos W.B."/>
            <person name="Clum A."/>
            <person name="Lindquist E."/>
            <person name="Daum C."/>
            <person name="Ramamoorthy G.K."/>
            <person name="Gryganskyi A."/>
            <person name="Culley D."/>
            <person name="Magnuson J.K."/>
            <person name="James T.Y."/>
            <person name="O'Malley M.A."/>
            <person name="Stajich J.E."/>
            <person name="Spatafora J.W."/>
            <person name="Visel A."/>
            <person name="Grigoriev I.V."/>
        </authorList>
    </citation>
    <scope>NUCLEOTIDE SEQUENCE [LARGE SCALE GENOMIC DNA]</scope>
    <source>
        <strain evidence="2 3">CBS 931.73</strain>
    </source>
</reference>
<keyword evidence="1" id="KW-0812">Transmembrane</keyword>
<name>A0A1Y1XYR9_9FUNG</name>
<dbReference type="Proteomes" id="UP000193498">
    <property type="component" value="Unassembled WGS sequence"/>
</dbReference>
<gene>
    <name evidence="2" type="ORF">K493DRAFT_317827</name>
</gene>
<sequence length="68" mass="7348">MFSSIARNRVATQALTPVFRRHLSGHHTTAQYGKAKGLGAPLAFLTGSAVFTYGLMWISLPSVKKQTA</sequence>
<comment type="caution">
    <text evidence="2">The sequence shown here is derived from an EMBL/GenBank/DDBJ whole genome shotgun (WGS) entry which is preliminary data.</text>
</comment>
<evidence type="ECO:0000313" key="3">
    <source>
        <dbReference type="Proteomes" id="UP000193498"/>
    </source>
</evidence>
<proteinExistence type="predicted"/>
<dbReference type="AlphaFoldDB" id="A0A1Y1XYR9"/>
<evidence type="ECO:0000313" key="2">
    <source>
        <dbReference type="EMBL" id="ORX90636.1"/>
    </source>
</evidence>
<keyword evidence="1" id="KW-0472">Membrane</keyword>
<dbReference type="InParanoid" id="A0A1Y1XYR9"/>
<organism evidence="2 3">
    <name type="scientific">Basidiobolus meristosporus CBS 931.73</name>
    <dbReference type="NCBI Taxonomy" id="1314790"/>
    <lineage>
        <taxon>Eukaryota</taxon>
        <taxon>Fungi</taxon>
        <taxon>Fungi incertae sedis</taxon>
        <taxon>Zoopagomycota</taxon>
        <taxon>Entomophthoromycotina</taxon>
        <taxon>Basidiobolomycetes</taxon>
        <taxon>Basidiobolales</taxon>
        <taxon>Basidiobolaceae</taxon>
        <taxon>Basidiobolus</taxon>
    </lineage>
</organism>
<protein>
    <submittedName>
        <fullName evidence="2">Uncharacterized protein</fullName>
    </submittedName>
</protein>
<keyword evidence="1" id="KW-1133">Transmembrane helix</keyword>
<evidence type="ECO:0000256" key="1">
    <source>
        <dbReference type="SAM" id="Phobius"/>
    </source>
</evidence>